<protein>
    <submittedName>
        <fullName evidence="1">Uncharacterized protein</fullName>
    </submittedName>
</protein>
<name>A0ABQ5GLW8_9ASTR</name>
<evidence type="ECO:0000313" key="2">
    <source>
        <dbReference type="Proteomes" id="UP001151760"/>
    </source>
</evidence>
<sequence length="111" mass="12163">MIRDRGIMFVNTRRDLIAERILAYGESISALGNGAQAGVVSFSCLLDLGFKHTVASNGISVSLNGVFYFSAISVNGVFEIDMNKIVTMNSNLSLASIRREVRTWILLIFGM</sequence>
<proteinExistence type="predicted"/>
<dbReference type="EMBL" id="BQNB010018628">
    <property type="protein sequence ID" value="GJT76479.1"/>
    <property type="molecule type" value="Genomic_DNA"/>
</dbReference>
<dbReference type="Proteomes" id="UP001151760">
    <property type="component" value="Unassembled WGS sequence"/>
</dbReference>
<keyword evidence="2" id="KW-1185">Reference proteome</keyword>
<gene>
    <name evidence="1" type="ORF">Tco_1043204</name>
</gene>
<reference evidence="1" key="2">
    <citation type="submission" date="2022-01" db="EMBL/GenBank/DDBJ databases">
        <authorList>
            <person name="Yamashiro T."/>
            <person name="Shiraishi A."/>
            <person name="Satake H."/>
            <person name="Nakayama K."/>
        </authorList>
    </citation>
    <scope>NUCLEOTIDE SEQUENCE</scope>
</reference>
<reference evidence="1" key="1">
    <citation type="journal article" date="2022" name="Int. J. Mol. Sci.">
        <title>Draft Genome of Tanacetum Coccineum: Genomic Comparison of Closely Related Tanacetum-Family Plants.</title>
        <authorList>
            <person name="Yamashiro T."/>
            <person name="Shiraishi A."/>
            <person name="Nakayama K."/>
            <person name="Satake H."/>
        </authorList>
    </citation>
    <scope>NUCLEOTIDE SEQUENCE</scope>
</reference>
<organism evidence="1 2">
    <name type="scientific">Tanacetum coccineum</name>
    <dbReference type="NCBI Taxonomy" id="301880"/>
    <lineage>
        <taxon>Eukaryota</taxon>
        <taxon>Viridiplantae</taxon>
        <taxon>Streptophyta</taxon>
        <taxon>Embryophyta</taxon>
        <taxon>Tracheophyta</taxon>
        <taxon>Spermatophyta</taxon>
        <taxon>Magnoliopsida</taxon>
        <taxon>eudicotyledons</taxon>
        <taxon>Gunneridae</taxon>
        <taxon>Pentapetalae</taxon>
        <taxon>asterids</taxon>
        <taxon>campanulids</taxon>
        <taxon>Asterales</taxon>
        <taxon>Asteraceae</taxon>
        <taxon>Asteroideae</taxon>
        <taxon>Anthemideae</taxon>
        <taxon>Anthemidinae</taxon>
        <taxon>Tanacetum</taxon>
    </lineage>
</organism>
<comment type="caution">
    <text evidence="1">The sequence shown here is derived from an EMBL/GenBank/DDBJ whole genome shotgun (WGS) entry which is preliminary data.</text>
</comment>
<evidence type="ECO:0000313" key="1">
    <source>
        <dbReference type="EMBL" id="GJT76479.1"/>
    </source>
</evidence>
<accession>A0ABQ5GLW8</accession>